<name>A0AAD7FB26_9AGAR</name>
<comment type="caution">
    <text evidence="1">The sequence shown here is derived from an EMBL/GenBank/DDBJ whole genome shotgun (WGS) entry which is preliminary data.</text>
</comment>
<keyword evidence="2" id="KW-1185">Reference proteome</keyword>
<sequence length="253" mass="28140">MCHRLLSSDWTALEEFSVHRGLDEPRLPPGREGHHLMSKQTVCPQRPSTTLATVLGLTFPSRSPDTAEDHCFPASALLSQVEALANAAMQSWKGGELPTSESSWSRPRRVLGLASSPAARTTSKLSLRQPHIDVLCLPAAPLGRPFWLRSTEEQRPPCFHRLPARGLAASDPLPSMVYLHWHRLQSWNPSFLISGWTASYHWCPSPGGWMEVILHVLLPAALSFVISTTVVNPPHFLDLDPRRSGLRLSFPWS</sequence>
<evidence type="ECO:0000313" key="2">
    <source>
        <dbReference type="Proteomes" id="UP001221142"/>
    </source>
</evidence>
<organism evidence="1 2">
    <name type="scientific">Roridomyces roridus</name>
    <dbReference type="NCBI Taxonomy" id="1738132"/>
    <lineage>
        <taxon>Eukaryota</taxon>
        <taxon>Fungi</taxon>
        <taxon>Dikarya</taxon>
        <taxon>Basidiomycota</taxon>
        <taxon>Agaricomycotina</taxon>
        <taxon>Agaricomycetes</taxon>
        <taxon>Agaricomycetidae</taxon>
        <taxon>Agaricales</taxon>
        <taxon>Marasmiineae</taxon>
        <taxon>Mycenaceae</taxon>
        <taxon>Roridomyces</taxon>
    </lineage>
</organism>
<accession>A0AAD7FB26</accession>
<dbReference type="Proteomes" id="UP001221142">
    <property type="component" value="Unassembled WGS sequence"/>
</dbReference>
<reference evidence="1" key="1">
    <citation type="submission" date="2023-03" db="EMBL/GenBank/DDBJ databases">
        <title>Massive genome expansion in bonnet fungi (Mycena s.s.) driven by repeated elements and novel gene families across ecological guilds.</title>
        <authorList>
            <consortium name="Lawrence Berkeley National Laboratory"/>
            <person name="Harder C.B."/>
            <person name="Miyauchi S."/>
            <person name="Viragh M."/>
            <person name="Kuo A."/>
            <person name="Thoen E."/>
            <person name="Andreopoulos B."/>
            <person name="Lu D."/>
            <person name="Skrede I."/>
            <person name="Drula E."/>
            <person name="Henrissat B."/>
            <person name="Morin E."/>
            <person name="Kohler A."/>
            <person name="Barry K."/>
            <person name="LaButti K."/>
            <person name="Morin E."/>
            <person name="Salamov A."/>
            <person name="Lipzen A."/>
            <person name="Mereny Z."/>
            <person name="Hegedus B."/>
            <person name="Baldrian P."/>
            <person name="Stursova M."/>
            <person name="Weitz H."/>
            <person name="Taylor A."/>
            <person name="Grigoriev I.V."/>
            <person name="Nagy L.G."/>
            <person name="Martin F."/>
            <person name="Kauserud H."/>
        </authorList>
    </citation>
    <scope>NUCLEOTIDE SEQUENCE</scope>
    <source>
        <strain evidence="1">9284</strain>
    </source>
</reference>
<gene>
    <name evidence="1" type="ORF">FB45DRAFT_1038851</name>
</gene>
<dbReference type="EMBL" id="JARKIF010000040">
    <property type="protein sequence ID" value="KAJ7609405.1"/>
    <property type="molecule type" value="Genomic_DNA"/>
</dbReference>
<evidence type="ECO:0000313" key="1">
    <source>
        <dbReference type="EMBL" id="KAJ7609405.1"/>
    </source>
</evidence>
<protein>
    <submittedName>
        <fullName evidence="1">Uncharacterized protein</fullName>
    </submittedName>
</protein>
<proteinExistence type="predicted"/>
<dbReference type="AlphaFoldDB" id="A0AAD7FB26"/>